<evidence type="ECO:0000313" key="3">
    <source>
        <dbReference type="Proteomes" id="UP000182658"/>
    </source>
</evidence>
<keyword evidence="3" id="KW-1185">Reference proteome</keyword>
<dbReference type="AlphaFoldDB" id="A0A1J7JDX2"/>
<accession>A0A1J7JDX2</accession>
<gene>
    <name evidence="2" type="ORF">CONLIGDRAFT_677995</name>
</gene>
<proteinExistence type="predicted"/>
<dbReference type="InParanoid" id="A0A1J7JDX2"/>
<dbReference type="EMBL" id="KV875095">
    <property type="protein sequence ID" value="OIW31521.1"/>
    <property type="molecule type" value="Genomic_DNA"/>
</dbReference>
<name>A0A1J7JDX2_9PEZI</name>
<dbReference type="Proteomes" id="UP000182658">
    <property type="component" value="Unassembled WGS sequence"/>
</dbReference>
<evidence type="ECO:0000313" key="2">
    <source>
        <dbReference type="EMBL" id="OIW31521.1"/>
    </source>
</evidence>
<evidence type="ECO:0000256" key="1">
    <source>
        <dbReference type="SAM" id="Coils"/>
    </source>
</evidence>
<protein>
    <submittedName>
        <fullName evidence="2">Uncharacterized protein</fullName>
    </submittedName>
</protein>
<organism evidence="2 3">
    <name type="scientific">Coniochaeta ligniaria NRRL 30616</name>
    <dbReference type="NCBI Taxonomy" id="1408157"/>
    <lineage>
        <taxon>Eukaryota</taxon>
        <taxon>Fungi</taxon>
        <taxon>Dikarya</taxon>
        <taxon>Ascomycota</taxon>
        <taxon>Pezizomycotina</taxon>
        <taxon>Sordariomycetes</taxon>
        <taxon>Sordariomycetidae</taxon>
        <taxon>Coniochaetales</taxon>
        <taxon>Coniochaetaceae</taxon>
        <taxon>Coniochaeta</taxon>
    </lineage>
</organism>
<reference evidence="2 3" key="1">
    <citation type="submission" date="2016-10" db="EMBL/GenBank/DDBJ databases">
        <title>Draft genome sequence of Coniochaeta ligniaria NRRL30616, a lignocellulolytic fungus for bioabatement of inhibitors in plant biomass hydrolysates.</title>
        <authorList>
            <consortium name="DOE Joint Genome Institute"/>
            <person name="Jimenez D.J."/>
            <person name="Hector R.E."/>
            <person name="Riley R."/>
            <person name="Sun H."/>
            <person name="Grigoriev I.V."/>
            <person name="Van Elsas J.D."/>
            <person name="Nichols N.N."/>
        </authorList>
    </citation>
    <scope>NUCLEOTIDE SEQUENCE [LARGE SCALE GENOMIC DNA]</scope>
    <source>
        <strain evidence="2 3">NRRL 30616</strain>
    </source>
</reference>
<sequence length="259" mass="28919">MGRTIETHALKNPDAGRRAINHPTSEKLRTLRDEIRALEQEVMTYREEADAGRCRCGAPPATTLPSRASFQTLRTSPILTALAFCVKYSLKKALDQEEQHVLSRLGYTKTVALGPDRRPVDAVLNAAHLYRLLSTSADGDASTITRYKVSGQPTHTLLLPAERTPRLEFAVPDPNTDRTGPLSSSEAKELVDVTRRNTFKRFLRRVERYIDEDDNIEISDIENGDNEDANNTHNIRSGRLTSRASVLVQAALTLTATYY</sequence>
<feature type="coiled-coil region" evidence="1">
    <location>
        <begin position="28"/>
        <end position="55"/>
    </location>
</feature>
<keyword evidence="1" id="KW-0175">Coiled coil</keyword>